<evidence type="ECO:0000259" key="17">
    <source>
        <dbReference type="Pfam" id="PF04116"/>
    </source>
</evidence>
<evidence type="ECO:0000313" key="20">
    <source>
        <dbReference type="Proteomes" id="UP000007875"/>
    </source>
</evidence>
<evidence type="ECO:0000313" key="19">
    <source>
        <dbReference type="Ensembl" id="ENSCSAVP00000010540.1"/>
    </source>
</evidence>
<dbReference type="PANTHER" id="PTHR21624:SF1">
    <property type="entry name" value="ALKYLGLYCEROL MONOOXYGENASE"/>
    <property type="match status" value="1"/>
</dbReference>
<accession>H2YYX9</accession>
<dbReference type="PANTHER" id="PTHR21624">
    <property type="entry name" value="STEROL DESATURASE-RELATED PROTEIN"/>
    <property type="match status" value="1"/>
</dbReference>
<keyword evidence="4" id="KW-0256">Endoplasmic reticulum</keyword>
<evidence type="ECO:0000256" key="16">
    <source>
        <dbReference type="SAM" id="Phobius"/>
    </source>
</evidence>
<evidence type="ECO:0000256" key="6">
    <source>
        <dbReference type="ARBA" id="ARBA00023002"/>
    </source>
</evidence>
<dbReference type="GO" id="GO:0006643">
    <property type="term" value="P:membrane lipid metabolic process"/>
    <property type="evidence" value="ECO:0007669"/>
    <property type="project" value="TreeGrafter"/>
</dbReference>
<reference evidence="20" key="1">
    <citation type="submission" date="2003-08" db="EMBL/GenBank/DDBJ databases">
        <authorList>
            <person name="Birren B."/>
            <person name="Nusbaum C."/>
            <person name="Abebe A."/>
            <person name="Abouelleil A."/>
            <person name="Adekoya E."/>
            <person name="Ait-zahra M."/>
            <person name="Allen N."/>
            <person name="Allen T."/>
            <person name="An P."/>
            <person name="Anderson M."/>
            <person name="Anderson S."/>
            <person name="Arachchi H."/>
            <person name="Armbruster J."/>
            <person name="Bachantsang P."/>
            <person name="Baldwin J."/>
            <person name="Barry A."/>
            <person name="Bayul T."/>
            <person name="Blitshsteyn B."/>
            <person name="Bloom T."/>
            <person name="Blye J."/>
            <person name="Boguslavskiy L."/>
            <person name="Borowsky M."/>
            <person name="Boukhgalter B."/>
            <person name="Brunache A."/>
            <person name="Butler J."/>
            <person name="Calixte N."/>
            <person name="Calvo S."/>
            <person name="Camarata J."/>
            <person name="Campo K."/>
            <person name="Chang J."/>
            <person name="Cheshatsang Y."/>
            <person name="Citroen M."/>
            <person name="Collymore A."/>
            <person name="Considine T."/>
            <person name="Cook A."/>
            <person name="Cooke P."/>
            <person name="Corum B."/>
            <person name="Cuomo C."/>
            <person name="David R."/>
            <person name="Dawoe T."/>
            <person name="Degray S."/>
            <person name="Dodge S."/>
            <person name="Dooley K."/>
            <person name="Dorje P."/>
            <person name="Dorjee K."/>
            <person name="Dorris L."/>
            <person name="Duffey N."/>
            <person name="Dupes A."/>
            <person name="Elkins T."/>
            <person name="Engels R."/>
            <person name="Erickson J."/>
            <person name="Farina A."/>
            <person name="Faro S."/>
            <person name="Ferreira P."/>
            <person name="Fischer H."/>
            <person name="Fitzgerald M."/>
            <person name="Foley K."/>
            <person name="Gage D."/>
            <person name="Galagan J."/>
            <person name="Gearin G."/>
            <person name="Gnerre S."/>
            <person name="Gnirke A."/>
            <person name="Goyette A."/>
            <person name="Graham J."/>
            <person name="Grandbois E."/>
            <person name="Gyaltsen K."/>
            <person name="Hafez N."/>
            <person name="Hagopian D."/>
            <person name="Hagos B."/>
            <person name="Hall J."/>
            <person name="Hatcher B."/>
            <person name="Heller A."/>
            <person name="Higgins H."/>
            <person name="Honan T."/>
            <person name="Horn A."/>
            <person name="Houde N."/>
            <person name="Hughes L."/>
            <person name="Hulme W."/>
            <person name="Husby E."/>
            <person name="Iliev I."/>
            <person name="Jaffe D."/>
            <person name="Jones C."/>
            <person name="Kamal M."/>
            <person name="Kamat A."/>
            <person name="Kamvysselis M."/>
            <person name="Karlsson E."/>
            <person name="Kells C."/>
            <person name="Kieu A."/>
            <person name="Kisner P."/>
            <person name="Kodira C."/>
            <person name="Kulbokas E."/>
            <person name="Labutti K."/>
            <person name="Lama D."/>
            <person name="Landers T."/>
            <person name="Leger J."/>
            <person name="Levine S."/>
            <person name="Lewis D."/>
            <person name="Lewis T."/>
            <person name="Lindblad-toh K."/>
            <person name="Liu X."/>
            <person name="Lokyitsang T."/>
            <person name="Lokyitsang Y."/>
            <person name="Lucien O."/>
            <person name="Lui A."/>
            <person name="Ma L.J."/>
            <person name="Mabbitt R."/>
            <person name="Macdonald J."/>
            <person name="Maclean C."/>
            <person name="Major J."/>
            <person name="Manning J."/>
            <person name="Marabella R."/>
            <person name="Maru K."/>
            <person name="Matthews C."/>
            <person name="Mauceli E."/>
            <person name="Mccarthy M."/>
            <person name="Mcdonough S."/>
            <person name="Mcghee T."/>
            <person name="Meldrim J."/>
            <person name="Meneus L."/>
            <person name="Mesirov J."/>
            <person name="Mihalev A."/>
            <person name="Mihova T."/>
            <person name="Mikkelsen T."/>
            <person name="Mlenga V."/>
            <person name="Moru K."/>
            <person name="Mozes J."/>
            <person name="Mulrain L."/>
            <person name="Munson G."/>
            <person name="Naylor J."/>
            <person name="Newes C."/>
            <person name="Nguyen C."/>
            <person name="Nguyen N."/>
            <person name="Nguyen T."/>
            <person name="Nicol R."/>
            <person name="Nielsen C."/>
            <person name="Nizzari M."/>
            <person name="Norbu C."/>
            <person name="Norbu N."/>
            <person name="O'donnell P."/>
            <person name="Okoawo O."/>
            <person name="O'leary S."/>
            <person name="Omotosho B."/>
            <person name="O'neill K."/>
            <person name="Osman S."/>
            <person name="Parker S."/>
            <person name="Perrin D."/>
            <person name="Phunkhang P."/>
            <person name="Piqani B."/>
            <person name="Purcell S."/>
            <person name="Rachupka T."/>
            <person name="Ramasamy U."/>
            <person name="Rameau R."/>
            <person name="Ray V."/>
            <person name="Raymond C."/>
            <person name="Retta R."/>
            <person name="Richardson S."/>
            <person name="Rise C."/>
            <person name="Rodriguez J."/>
            <person name="Rogers J."/>
            <person name="Rogov P."/>
            <person name="Rutman M."/>
            <person name="Schupbach R."/>
            <person name="Seaman C."/>
            <person name="Settipalli S."/>
            <person name="Sharpe T."/>
            <person name="Sheridan J."/>
            <person name="Sherpa N."/>
            <person name="Shi J."/>
            <person name="Smirnov S."/>
            <person name="Smith C."/>
            <person name="Sougnez C."/>
            <person name="Spencer B."/>
            <person name="Stalker J."/>
            <person name="Stange-thomann N."/>
            <person name="Stavropoulos S."/>
            <person name="Stetson K."/>
            <person name="Stone C."/>
            <person name="Stone S."/>
            <person name="Stubbs M."/>
            <person name="Talamas J."/>
            <person name="Tchuinga P."/>
            <person name="Tenzing P."/>
            <person name="Tesfaye S."/>
            <person name="Theodore J."/>
            <person name="Thoulutsang Y."/>
            <person name="Topham K."/>
            <person name="Towey S."/>
            <person name="Tsamla T."/>
            <person name="Tsomo N."/>
            <person name="Vallee D."/>
            <person name="Vassiliev H."/>
            <person name="Venkataraman V."/>
            <person name="Vinson J."/>
            <person name="Vo A."/>
            <person name="Wade C."/>
            <person name="Wang S."/>
            <person name="Wangchuk T."/>
            <person name="Wangdi T."/>
            <person name="Whittaker C."/>
            <person name="Wilkinson J."/>
            <person name="Wu Y."/>
            <person name="Wyman D."/>
            <person name="Yadav S."/>
            <person name="Yang S."/>
            <person name="Yang X."/>
            <person name="Yeager S."/>
            <person name="Yee E."/>
            <person name="Young G."/>
            <person name="Zainoun J."/>
            <person name="Zembeck L."/>
            <person name="Zimmer A."/>
            <person name="Zody M."/>
            <person name="Lander E."/>
        </authorList>
    </citation>
    <scope>NUCLEOTIDE SEQUENCE [LARGE SCALE GENOMIC DNA]</scope>
</reference>
<dbReference type="HOGENOM" id="CLU_033631_2_0_1"/>
<dbReference type="GO" id="GO:0005506">
    <property type="term" value="F:iron ion binding"/>
    <property type="evidence" value="ECO:0007669"/>
    <property type="project" value="InterPro"/>
</dbReference>
<evidence type="ECO:0000256" key="3">
    <source>
        <dbReference type="ARBA" id="ARBA00022692"/>
    </source>
</evidence>
<evidence type="ECO:0000256" key="5">
    <source>
        <dbReference type="ARBA" id="ARBA00022989"/>
    </source>
</evidence>
<feature type="transmembrane region" description="Helical" evidence="16">
    <location>
        <begin position="100"/>
        <end position="123"/>
    </location>
</feature>
<keyword evidence="7" id="KW-0408">Iron</keyword>
<protein>
    <recommendedName>
        <fullName evidence="13">Alkylglycerol monooxygenase</fullName>
        <ecNumber evidence="12">1.14.16.5</ecNumber>
    </recommendedName>
    <alternativeName>
        <fullName evidence="14">Transmembrane protein 195</fullName>
    </alternativeName>
</protein>
<keyword evidence="9 16" id="KW-0472">Membrane</keyword>
<dbReference type="Ensembl" id="ENSCSAVT00000010667.1">
    <property type="protein sequence ID" value="ENSCSAVP00000010540.1"/>
    <property type="gene ID" value="ENSCSAVG00000006197.1"/>
</dbReference>
<reference evidence="19" key="3">
    <citation type="submission" date="2025-09" db="UniProtKB">
        <authorList>
            <consortium name="Ensembl"/>
        </authorList>
    </citation>
    <scope>IDENTIFICATION</scope>
</reference>
<feature type="transmembrane region" description="Helical" evidence="16">
    <location>
        <begin position="270"/>
        <end position="287"/>
    </location>
</feature>
<dbReference type="EC" id="1.14.16.5" evidence="12"/>
<dbReference type="Proteomes" id="UP000007875">
    <property type="component" value="Unassembled WGS sequence"/>
</dbReference>
<evidence type="ECO:0000256" key="4">
    <source>
        <dbReference type="ARBA" id="ARBA00022824"/>
    </source>
</evidence>
<organism evidence="19 20">
    <name type="scientific">Ciona savignyi</name>
    <name type="common">Pacific transparent sea squirt</name>
    <dbReference type="NCBI Taxonomy" id="51511"/>
    <lineage>
        <taxon>Eukaryota</taxon>
        <taxon>Metazoa</taxon>
        <taxon>Chordata</taxon>
        <taxon>Tunicata</taxon>
        <taxon>Ascidiacea</taxon>
        <taxon>Phlebobranchia</taxon>
        <taxon>Cionidae</taxon>
        <taxon>Ciona</taxon>
    </lineage>
</organism>
<dbReference type="AlphaFoldDB" id="H2YYX9"/>
<dbReference type="Pfam" id="PF04116">
    <property type="entry name" value="FA_hydroxylase"/>
    <property type="match status" value="1"/>
</dbReference>
<feature type="transmembrane region" description="Helical" evidence="16">
    <location>
        <begin position="356"/>
        <end position="376"/>
    </location>
</feature>
<proteinExistence type="inferred from homology"/>
<evidence type="ECO:0000256" key="2">
    <source>
        <dbReference type="ARBA" id="ARBA00004477"/>
    </source>
</evidence>
<keyword evidence="8" id="KW-0443">Lipid metabolism</keyword>
<dbReference type="GeneTree" id="ENSGT00440000033807"/>
<dbReference type="InterPro" id="IPR056853">
    <property type="entry name" value="AGMP_C"/>
</dbReference>
<keyword evidence="5 16" id="KW-1133">Transmembrane helix</keyword>
<evidence type="ECO:0000256" key="11">
    <source>
        <dbReference type="ARBA" id="ARBA00038190"/>
    </source>
</evidence>
<dbReference type="InParanoid" id="H2YYX9"/>
<dbReference type="GO" id="GO:0005789">
    <property type="term" value="C:endoplasmic reticulum membrane"/>
    <property type="evidence" value="ECO:0007669"/>
    <property type="project" value="UniProtKB-SubCell"/>
</dbReference>
<evidence type="ECO:0000256" key="10">
    <source>
        <dbReference type="ARBA" id="ARBA00037122"/>
    </source>
</evidence>
<feature type="transmembrane region" description="Helical" evidence="16">
    <location>
        <begin position="49"/>
        <end position="66"/>
    </location>
</feature>
<comment type="function">
    <text evidence="10">Glyceryl-ether monooxygenase that cleaves the O-alkyl bond of ether lipids. Ether lipids are essential components of brain membranes.</text>
</comment>
<feature type="domain" description="Alkylglycerol monooxygenase C-terminal" evidence="18">
    <location>
        <begin position="272"/>
        <end position="340"/>
    </location>
</feature>
<dbReference type="Pfam" id="PF24858">
    <property type="entry name" value="AGMP_C"/>
    <property type="match status" value="1"/>
</dbReference>
<dbReference type="eggNOG" id="KOG0872">
    <property type="taxonomic scope" value="Eukaryota"/>
</dbReference>
<dbReference type="GO" id="GO:0008610">
    <property type="term" value="P:lipid biosynthetic process"/>
    <property type="evidence" value="ECO:0007669"/>
    <property type="project" value="InterPro"/>
</dbReference>
<dbReference type="OMA" id="PITWWIS"/>
<evidence type="ECO:0000259" key="18">
    <source>
        <dbReference type="Pfam" id="PF24858"/>
    </source>
</evidence>
<comment type="catalytic activity">
    <reaction evidence="15">
        <text>1-O-(1,2-saturated-alkyl)-sn-glycerol + (6R)-L-erythro-5,6,7,8-tetrahydrobiopterin + O2 = a 1-(1-hydroxyalkyl)-sn-glycerol + (6R)-L-erythro-6,7-dihydrobiopterin + H2O</text>
        <dbReference type="Rhea" id="RHEA:36255"/>
        <dbReference type="ChEBI" id="CHEBI:15377"/>
        <dbReference type="ChEBI" id="CHEBI:15379"/>
        <dbReference type="ChEBI" id="CHEBI:43120"/>
        <dbReference type="ChEBI" id="CHEBI:59560"/>
        <dbReference type="ChEBI" id="CHEBI:73418"/>
        <dbReference type="ChEBI" id="CHEBI:83957"/>
        <dbReference type="EC" id="1.14.16.5"/>
    </reaction>
</comment>
<dbReference type="InterPro" id="IPR051689">
    <property type="entry name" value="Sterol_desaturase/TMEM195"/>
</dbReference>
<evidence type="ECO:0000256" key="13">
    <source>
        <dbReference type="ARBA" id="ARBA00040992"/>
    </source>
</evidence>
<feature type="domain" description="Fatty acid hydroxylase" evidence="17">
    <location>
        <begin position="52"/>
        <end position="184"/>
    </location>
</feature>
<comment type="cofactor">
    <cofactor evidence="1">
        <name>Fe cation</name>
        <dbReference type="ChEBI" id="CHEBI:24875"/>
    </cofactor>
</comment>
<dbReference type="InterPro" id="IPR006694">
    <property type="entry name" value="Fatty_acid_hydroxylase"/>
</dbReference>
<sequence length="390" mass="45176">MRINDGISSLSAGTLSQLIKLVSKKSMELSLYIYVYENYCIAYLPWDSSVLWIVTFLGVDFFYYWFHRGSHEINLFWASHQTHHSSEDYNLTTALRQSAIAGPIIALFYLPLALFVPPPVYLVHKQFNLLFQFWIHTELIDNLGPLEYVLNTPSHHRVHHGRNPYCIDRNYAGTLIIWDRMFGTFVKEKPDEVIAYGHVHPINTFNPIFVQTGHLRNLVTRCWNIKGLWNKICVVIKGPGWNPGSPWCGNPEDIPPIESPMKIYDRKVPHWLNVYGVIHYLVLLPMYECLMHNRLTLPGYIIVLDVAFFLLSLSSLGFLFDKKPFAYPIEFLRCTFSAVLLYIFRDNIEQPHNLPSVLISLVIAIYASSAFLLITIHQLHPKEKQTKKVN</sequence>
<name>H2YYX9_CIOSA</name>
<comment type="subcellular location">
    <subcellularLocation>
        <location evidence="2">Endoplasmic reticulum membrane</location>
        <topology evidence="2">Multi-pass membrane protein</topology>
    </subcellularLocation>
</comment>
<keyword evidence="3 16" id="KW-0812">Transmembrane</keyword>
<feature type="transmembrane region" description="Helical" evidence="16">
    <location>
        <begin position="327"/>
        <end position="344"/>
    </location>
</feature>
<dbReference type="GO" id="GO:0050479">
    <property type="term" value="F:glyceryl-ether monooxygenase activity"/>
    <property type="evidence" value="ECO:0007669"/>
    <property type="project" value="UniProtKB-EC"/>
</dbReference>
<evidence type="ECO:0000256" key="12">
    <source>
        <dbReference type="ARBA" id="ARBA00039026"/>
    </source>
</evidence>
<dbReference type="STRING" id="51511.ENSCSAVP00000010540"/>
<reference evidence="19" key="2">
    <citation type="submission" date="2025-08" db="UniProtKB">
        <authorList>
            <consortium name="Ensembl"/>
        </authorList>
    </citation>
    <scope>IDENTIFICATION</scope>
</reference>
<keyword evidence="6" id="KW-0560">Oxidoreductase</keyword>
<evidence type="ECO:0000256" key="9">
    <source>
        <dbReference type="ARBA" id="ARBA00023136"/>
    </source>
</evidence>
<comment type="similarity">
    <text evidence="11">Belongs to the sterol desaturase family. TMEM195 subfamily.</text>
</comment>
<feature type="transmembrane region" description="Helical" evidence="16">
    <location>
        <begin position="299"/>
        <end position="320"/>
    </location>
</feature>
<evidence type="ECO:0000256" key="7">
    <source>
        <dbReference type="ARBA" id="ARBA00023004"/>
    </source>
</evidence>
<keyword evidence="20" id="KW-1185">Reference proteome</keyword>
<evidence type="ECO:0000256" key="14">
    <source>
        <dbReference type="ARBA" id="ARBA00041444"/>
    </source>
</evidence>
<evidence type="ECO:0000256" key="8">
    <source>
        <dbReference type="ARBA" id="ARBA00023098"/>
    </source>
</evidence>
<evidence type="ECO:0000256" key="15">
    <source>
        <dbReference type="ARBA" id="ARBA00047556"/>
    </source>
</evidence>
<evidence type="ECO:0000256" key="1">
    <source>
        <dbReference type="ARBA" id="ARBA00001962"/>
    </source>
</evidence>